<reference evidence="3" key="1">
    <citation type="submission" date="2016-10" db="EMBL/GenBank/DDBJ databases">
        <authorList>
            <person name="Varghese N."/>
            <person name="Submissions S."/>
        </authorList>
    </citation>
    <scope>NUCLEOTIDE SEQUENCE [LARGE SCALE GENOMIC DNA]</scope>
    <source>
        <strain evidence="3">DSM 11593</strain>
    </source>
</reference>
<evidence type="ECO:0000313" key="3">
    <source>
        <dbReference type="Proteomes" id="UP000199125"/>
    </source>
</evidence>
<protein>
    <recommendedName>
        <fullName evidence="4">DUF2946 family protein</fullName>
    </recommendedName>
</protein>
<gene>
    <name evidence="2" type="ORF">SAMN04488075_1579</name>
</gene>
<name>A0A1H6LN54_9RHOB</name>
<dbReference type="Proteomes" id="UP000199125">
    <property type="component" value="Unassembled WGS sequence"/>
</dbReference>
<proteinExistence type="predicted"/>
<accession>A0A1H6LN54</accession>
<organism evidence="2 3">
    <name type="scientific">Paracoccus alkenifer</name>
    <dbReference type="NCBI Taxonomy" id="65735"/>
    <lineage>
        <taxon>Bacteria</taxon>
        <taxon>Pseudomonadati</taxon>
        <taxon>Pseudomonadota</taxon>
        <taxon>Alphaproteobacteria</taxon>
        <taxon>Rhodobacterales</taxon>
        <taxon>Paracoccaceae</taxon>
        <taxon>Paracoccus</taxon>
    </lineage>
</organism>
<evidence type="ECO:0000313" key="2">
    <source>
        <dbReference type="EMBL" id="SEH87746.1"/>
    </source>
</evidence>
<dbReference type="AlphaFoldDB" id="A0A1H6LN54"/>
<dbReference type="EMBL" id="FNXG01000002">
    <property type="protein sequence ID" value="SEH87746.1"/>
    <property type="molecule type" value="Genomic_DNA"/>
</dbReference>
<sequence>MTMLPRLCLVLLMLLTSVALGMARGQLRVGGELVLCSGSAVVVVTAPDGSPGHAHFCPDMATALLAAVELPPVAPHRPVARWQGAWPATTLVPAMADRPSPQARGPPPPRSG</sequence>
<evidence type="ECO:0008006" key="4">
    <source>
        <dbReference type="Google" id="ProtNLM"/>
    </source>
</evidence>
<feature type="region of interest" description="Disordered" evidence="1">
    <location>
        <begin position="91"/>
        <end position="112"/>
    </location>
</feature>
<keyword evidence="3" id="KW-1185">Reference proteome</keyword>
<evidence type="ECO:0000256" key="1">
    <source>
        <dbReference type="SAM" id="MobiDB-lite"/>
    </source>
</evidence>
<dbReference type="STRING" id="65735.SAMN04488075_1579"/>